<comment type="caution">
    <text evidence="2">The sequence shown here is derived from an EMBL/GenBank/DDBJ whole genome shotgun (WGS) entry which is preliminary data.</text>
</comment>
<sequence>MTSSPEPSSADVAMSEEMRTCLPAPSPATVRAARAYLTQRHATGADQILWELTEHPLPDLDAIDAVIAASDRAQRGPGDQPQPMAMAAALVVLGAARLDMDQTEARLLDAAQASAMGWEQIAAILGLTIEETEERHRHLKPRLDQPVAHVLPPRPYGQTHRPRAATRTSDQ</sequence>
<evidence type="ECO:0000313" key="2">
    <source>
        <dbReference type="EMBL" id="TQL96655.1"/>
    </source>
</evidence>
<reference evidence="2 3" key="1">
    <citation type="submission" date="2019-06" db="EMBL/GenBank/DDBJ databases">
        <title>Sequencing the genomes of 1000 actinobacteria strains.</title>
        <authorList>
            <person name="Klenk H.-P."/>
        </authorList>
    </citation>
    <scope>NUCLEOTIDE SEQUENCE [LARGE SCALE GENOMIC DNA]</scope>
    <source>
        <strain evidence="2 3">DSM 102200</strain>
    </source>
</reference>
<accession>A0A543CHT8</accession>
<feature type="region of interest" description="Disordered" evidence="1">
    <location>
        <begin position="136"/>
        <end position="171"/>
    </location>
</feature>
<dbReference type="AlphaFoldDB" id="A0A543CHT8"/>
<evidence type="ECO:0000313" key="3">
    <source>
        <dbReference type="Proteomes" id="UP000316096"/>
    </source>
</evidence>
<proteinExistence type="predicted"/>
<protein>
    <submittedName>
        <fullName evidence="2">Uncharacterized protein</fullName>
    </submittedName>
</protein>
<dbReference type="Proteomes" id="UP000316096">
    <property type="component" value="Unassembled WGS sequence"/>
</dbReference>
<keyword evidence="3" id="KW-1185">Reference proteome</keyword>
<dbReference type="EMBL" id="VFOZ01000001">
    <property type="protein sequence ID" value="TQL96655.1"/>
    <property type="molecule type" value="Genomic_DNA"/>
</dbReference>
<evidence type="ECO:0000256" key="1">
    <source>
        <dbReference type="SAM" id="MobiDB-lite"/>
    </source>
</evidence>
<name>A0A543CHT8_9ACTN</name>
<organism evidence="2 3">
    <name type="scientific">Actinoallomurus bryophytorum</name>
    <dbReference type="NCBI Taxonomy" id="1490222"/>
    <lineage>
        <taxon>Bacteria</taxon>
        <taxon>Bacillati</taxon>
        <taxon>Actinomycetota</taxon>
        <taxon>Actinomycetes</taxon>
        <taxon>Streptosporangiales</taxon>
        <taxon>Thermomonosporaceae</taxon>
        <taxon>Actinoallomurus</taxon>
    </lineage>
</organism>
<gene>
    <name evidence="2" type="ORF">FB559_2198</name>
</gene>